<comment type="caution">
    <text evidence="2">The sequence shown here is derived from an EMBL/GenBank/DDBJ whole genome shotgun (WGS) entry which is preliminary data.</text>
</comment>
<evidence type="ECO:0000313" key="2">
    <source>
        <dbReference type="EMBL" id="KAJ1362252.1"/>
    </source>
</evidence>
<proteinExistence type="predicted"/>
<dbReference type="Proteomes" id="UP001196413">
    <property type="component" value="Unassembled WGS sequence"/>
</dbReference>
<feature type="region of interest" description="Disordered" evidence="1">
    <location>
        <begin position="49"/>
        <end position="74"/>
    </location>
</feature>
<accession>A0AAD5MPP5</accession>
<reference evidence="2" key="1">
    <citation type="submission" date="2021-06" db="EMBL/GenBank/DDBJ databases">
        <title>Parelaphostrongylus tenuis whole genome reference sequence.</title>
        <authorList>
            <person name="Garwood T.J."/>
            <person name="Larsen P.A."/>
            <person name="Fountain-Jones N.M."/>
            <person name="Garbe J.R."/>
            <person name="Macchietto M.G."/>
            <person name="Kania S.A."/>
            <person name="Gerhold R.W."/>
            <person name="Richards J.E."/>
            <person name="Wolf T.M."/>
        </authorList>
    </citation>
    <scope>NUCLEOTIDE SEQUENCE</scope>
    <source>
        <strain evidence="2">MNPRO001-30</strain>
        <tissue evidence="2">Meninges</tissue>
    </source>
</reference>
<dbReference type="EMBL" id="JAHQIW010004405">
    <property type="protein sequence ID" value="KAJ1362252.1"/>
    <property type="molecule type" value="Genomic_DNA"/>
</dbReference>
<feature type="compositionally biased region" description="Polar residues" evidence="1">
    <location>
        <begin position="49"/>
        <end position="58"/>
    </location>
</feature>
<dbReference type="AlphaFoldDB" id="A0AAD5MPP5"/>
<protein>
    <submittedName>
        <fullName evidence="2">Uncharacterized protein</fullName>
    </submittedName>
</protein>
<name>A0AAD5MPP5_PARTN</name>
<keyword evidence="3" id="KW-1185">Reference proteome</keyword>
<evidence type="ECO:0000256" key="1">
    <source>
        <dbReference type="SAM" id="MobiDB-lite"/>
    </source>
</evidence>
<organism evidence="2 3">
    <name type="scientific">Parelaphostrongylus tenuis</name>
    <name type="common">Meningeal worm</name>
    <dbReference type="NCBI Taxonomy" id="148309"/>
    <lineage>
        <taxon>Eukaryota</taxon>
        <taxon>Metazoa</taxon>
        <taxon>Ecdysozoa</taxon>
        <taxon>Nematoda</taxon>
        <taxon>Chromadorea</taxon>
        <taxon>Rhabditida</taxon>
        <taxon>Rhabditina</taxon>
        <taxon>Rhabditomorpha</taxon>
        <taxon>Strongyloidea</taxon>
        <taxon>Metastrongylidae</taxon>
        <taxon>Parelaphostrongylus</taxon>
    </lineage>
</organism>
<sequence length="74" mass="8652">HKPKPQFLHQHDTYTNIMNTVLLSRALCPRCIMCQNVECLNRELQQRGTAYPATNSPHENIVEGPRRLHRQRCS</sequence>
<evidence type="ECO:0000313" key="3">
    <source>
        <dbReference type="Proteomes" id="UP001196413"/>
    </source>
</evidence>
<feature type="non-terminal residue" evidence="2">
    <location>
        <position position="74"/>
    </location>
</feature>
<gene>
    <name evidence="2" type="ORF">KIN20_021750</name>
</gene>